<dbReference type="AlphaFoldDB" id="A0A9W8K2W6"/>
<protein>
    <submittedName>
        <fullName evidence="2">Uncharacterized protein</fullName>
    </submittedName>
</protein>
<accession>A0A9W8K2W6</accession>
<feature type="compositionally biased region" description="Basic and acidic residues" evidence="1">
    <location>
        <begin position="28"/>
        <end position="66"/>
    </location>
</feature>
<sequence length="199" mass="21251">MYETLLRPIEVFQIPQAVPVSVLSERLKASERKREEKRQRQIRANKEKAAAEGDVDAPSKRLRKEDETEEVEVEVVEGVEEAGPMDEDVVLSEEAVVAAVEDEPEPVASSSALPPASSTPPLPSTSQLPPPTKLNLAKALPEVRGHTSYLTFACLVPVPTHAKTPTASSSPATAPAETMVEAPATPEIRDGGLVGPCTT</sequence>
<feature type="compositionally biased region" description="Pro residues" evidence="1">
    <location>
        <begin position="117"/>
        <end position="132"/>
    </location>
</feature>
<feature type="region of interest" description="Disordered" evidence="1">
    <location>
        <begin position="28"/>
        <end position="73"/>
    </location>
</feature>
<organism evidence="2 3">
    <name type="scientific">Agrocybe chaxingu</name>
    <dbReference type="NCBI Taxonomy" id="84603"/>
    <lineage>
        <taxon>Eukaryota</taxon>
        <taxon>Fungi</taxon>
        <taxon>Dikarya</taxon>
        <taxon>Basidiomycota</taxon>
        <taxon>Agaricomycotina</taxon>
        <taxon>Agaricomycetes</taxon>
        <taxon>Agaricomycetidae</taxon>
        <taxon>Agaricales</taxon>
        <taxon>Agaricineae</taxon>
        <taxon>Strophariaceae</taxon>
        <taxon>Agrocybe</taxon>
    </lineage>
</organism>
<gene>
    <name evidence="2" type="ORF">NLJ89_g8198</name>
</gene>
<evidence type="ECO:0000313" key="2">
    <source>
        <dbReference type="EMBL" id="KAJ3503964.1"/>
    </source>
</evidence>
<feature type="compositionally biased region" description="Low complexity" evidence="1">
    <location>
        <begin position="164"/>
        <end position="176"/>
    </location>
</feature>
<feature type="compositionally biased region" description="Low complexity" evidence="1">
    <location>
        <begin position="106"/>
        <end position="116"/>
    </location>
</feature>
<dbReference type="OrthoDB" id="3070979at2759"/>
<dbReference type="Proteomes" id="UP001148786">
    <property type="component" value="Unassembled WGS sequence"/>
</dbReference>
<feature type="region of interest" description="Disordered" evidence="1">
    <location>
        <begin position="162"/>
        <end position="199"/>
    </location>
</feature>
<comment type="caution">
    <text evidence="2">The sequence shown here is derived from an EMBL/GenBank/DDBJ whole genome shotgun (WGS) entry which is preliminary data.</text>
</comment>
<keyword evidence="3" id="KW-1185">Reference proteome</keyword>
<reference evidence="2" key="1">
    <citation type="submission" date="2022-07" db="EMBL/GenBank/DDBJ databases">
        <title>Genome Sequence of Agrocybe chaxingu.</title>
        <authorList>
            <person name="Buettner E."/>
        </authorList>
    </citation>
    <scope>NUCLEOTIDE SEQUENCE</scope>
    <source>
        <strain evidence="2">MP-N11</strain>
    </source>
</reference>
<evidence type="ECO:0000313" key="3">
    <source>
        <dbReference type="Proteomes" id="UP001148786"/>
    </source>
</evidence>
<feature type="region of interest" description="Disordered" evidence="1">
    <location>
        <begin position="100"/>
        <end position="133"/>
    </location>
</feature>
<evidence type="ECO:0000256" key="1">
    <source>
        <dbReference type="SAM" id="MobiDB-lite"/>
    </source>
</evidence>
<name>A0A9W8K2W6_9AGAR</name>
<dbReference type="EMBL" id="JANKHO010001069">
    <property type="protein sequence ID" value="KAJ3503964.1"/>
    <property type="molecule type" value="Genomic_DNA"/>
</dbReference>
<proteinExistence type="predicted"/>